<organism evidence="10 11">
    <name type="scientific">Dyella tabacisoli</name>
    <dbReference type="NCBI Taxonomy" id="2282381"/>
    <lineage>
        <taxon>Bacteria</taxon>
        <taxon>Pseudomonadati</taxon>
        <taxon>Pseudomonadota</taxon>
        <taxon>Gammaproteobacteria</taxon>
        <taxon>Lysobacterales</taxon>
        <taxon>Rhodanobacteraceae</taxon>
        <taxon>Dyella</taxon>
    </lineage>
</organism>
<dbReference type="InterPro" id="IPR047217">
    <property type="entry name" value="S49_SppA_67K_type_N"/>
</dbReference>
<evidence type="ECO:0000313" key="11">
    <source>
        <dbReference type="Proteomes" id="UP000253782"/>
    </source>
</evidence>
<comment type="similarity">
    <text evidence="2">Belongs to the peptidase S49 family.</text>
</comment>
<dbReference type="InterPro" id="IPR004635">
    <property type="entry name" value="Pept_S49_SppA"/>
</dbReference>
<gene>
    <name evidence="10" type="primary">sppA</name>
    <name evidence="10" type="ORF">DVJ77_08365</name>
</gene>
<feature type="active site" description="Proton donor/acceptor" evidence="7">
    <location>
        <position position="208"/>
    </location>
</feature>
<evidence type="ECO:0000259" key="9">
    <source>
        <dbReference type="Pfam" id="PF01343"/>
    </source>
</evidence>
<accession>A0A369UNG2</accession>
<dbReference type="Pfam" id="PF01343">
    <property type="entry name" value="Peptidase_S49"/>
    <property type="match status" value="2"/>
</dbReference>
<name>A0A369UNG2_9GAMM</name>
<dbReference type="OrthoDB" id="9764363at2"/>
<dbReference type="InterPro" id="IPR002142">
    <property type="entry name" value="Peptidase_S49"/>
</dbReference>
<evidence type="ECO:0000256" key="7">
    <source>
        <dbReference type="PIRSR" id="PIRSR001217-1"/>
    </source>
</evidence>
<dbReference type="GO" id="GO:0006465">
    <property type="term" value="P:signal peptide processing"/>
    <property type="evidence" value="ECO:0007669"/>
    <property type="project" value="InterPro"/>
</dbReference>
<dbReference type="NCBIfam" id="TIGR00706">
    <property type="entry name" value="SppA_dom"/>
    <property type="match status" value="1"/>
</dbReference>
<keyword evidence="4" id="KW-0378">Hydrolase</keyword>
<dbReference type="CDD" id="cd07023">
    <property type="entry name" value="S49_Sppa_N_C"/>
    <property type="match status" value="1"/>
</dbReference>
<dbReference type="PANTHER" id="PTHR33209:SF1">
    <property type="entry name" value="PEPTIDASE S49 DOMAIN-CONTAINING PROTEIN"/>
    <property type="match status" value="1"/>
</dbReference>
<dbReference type="InterPro" id="IPR004634">
    <property type="entry name" value="Pept_S49_pIV"/>
</dbReference>
<keyword evidence="8" id="KW-1133">Transmembrane helix</keyword>
<proteinExistence type="inferred from homology"/>
<comment type="caution">
    <text evidence="10">The sequence shown here is derived from an EMBL/GenBank/DDBJ whole genome shotgun (WGS) entry which is preliminary data.</text>
</comment>
<keyword evidence="6 8" id="KW-0472">Membrane</keyword>
<feature type="active site" description="Nucleophile" evidence="7">
    <location>
        <position position="412"/>
    </location>
</feature>
<dbReference type="PIRSF" id="PIRSF001217">
    <property type="entry name" value="Protease_4_SppA"/>
    <property type="match status" value="1"/>
</dbReference>
<evidence type="ECO:0000256" key="6">
    <source>
        <dbReference type="ARBA" id="ARBA00023136"/>
    </source>
</evidence>
<dbReference type="InterPro" id="IPR029045">
    <property type="entry name" value="ClpP/crotonase-like_dom_sf"/>
</dbReference>
<feature type="transmembrane region" description="Helical" evidence="8">
    <location>
        <begin position="26"/>
        <end position="48"/>
    </location>
</feature>
<dbReference type="GO" id="GO:0016020">
    <property type="term" value="C:membrane"/>
    <property type="evidence" value="ECO:0007669"/>
    <property type="project" value="UniProtKB-SubCell"/>
</dbReference>
<keyword evidence="5" id="KW-0720">Serine protease</keyword>
<dbReference type="RefSeq" id="WP_114845028.1">
    <property type="nucleotide sequence ID" value="NZ_JBHSPE010000008.1"/>
</dbReference>
<sequence>MTEPRPHGFWNFLCVLGRGVNMVRLVILNLVFFLFLFLLIVLVAGLFASARSERTIQSNSVLVLKPEGRLVEQYSAAPLRRLIAGLSGNAPKQVQLRDLVNAIDAAAADKRISRILLEPEDLQGGGFAALREVGAALDRFRAAGKPVVVWAANLEQGQYYLAAHSDRILLDPQGGVLIAGLANYRLFYKDLLDKLGVDVHLFRVGQFKSAAEPYILDHASPESKQADSYWMGGLWDAYLAEVAKLRKLDPKTLRNDIDSLAEQIAGTQGNLSQLALNQHLVDGLATRAELEKMMLDEGVPVAEKGQGFRQVSLARYGANLLGDSNAFAGGVAIVVAEGEIVGGRQPQGSIGGESTAELIRTARLDHRTKALVLRVNSPGGEVYAAEQIRREIELTKQAGIPVVVSMGDVAASGGYWISMNADRIYAEPNTITGSIGIFGMFFTVPNTLDKLGVKSDGVGTGPLAGAFDMSRPLDPKISTMIQAIINKGYHDFVGNVAKARGKEYSAIDTIAQGRVWTGQQALDNGLVDQLGGLGDAVTDAAGRAKLGKGYPVRYTEAPLGGFEQFMVGLNESATVHVMQSYGIHLPSWLAQLPTMAPELKLLQTAQSGRPNVYAYCFCSPR</sequence>
<dbReference type="SUPFAM" id="SSF52096">
    <property type="entry name" value="ClpP/crotonase"/>
    <property type="match status" value="2"/>
</dbReference>
<comment type="subcellular location">
    <subcellularLocation>
        <location evidence="1">Membrane</location>
    </subcellularLocation>
</comment>
<dbReference type="CDD" id="cd07018">
    <property type="entry name" value="S49_SppA_67K_type"/>
    <property type="match status" value="1"/>
</dbReference>
<dbReference type="EMBL" id="QQAH01000007">
    <property type="protein sequence ID" value="RDD82071.1"/>
    <property type="molecule type" value="Genomic_DNA"/>
</dbReference>
<dbReference type="PANTHER" id="PTHR33209">
    <property type="entry name" value="PROTEASE 4"/>
    <property type="match status" value="1"/>
</dbReference>
<evidence type="ECO:0000256" key="1">
    <source>
        <dbReference type="ARBA" id="ARBA00004370"/>
    </source>
</evidence>
<protein>
    <submittedName>
        <fullName evidence="10">Signal peptide peptidase SppA</fullName>
    </submittedName>
</protein>
<keyword evidence="11" id="KW-1185">Reference proteome</keyword>
<feature type="domain" description="Peptidase S49" evidence="9">
    <location>
        <begin position="396"/>
        <end position="546"/>
    </location>
</feature>
<evidence type="ECO:0000256" key="8">
    <source>
        <dbReference type="SAM" id="Phobius"/>
    </source>
</evidence>
<feature type="domain" description="Peptidase S49" evidence="9">
    <location>
        <begin position="140"/>
        <end position="291"/>
    </location>
</feature>
<evidence type="ECO:0000256" key="2">
    <source>
        <dbReference type="ARBA" id="ARBA00008683"/>
    </source>
</evidence>
<keyword evidence="3" id="KW-0645">Protease</keyword>
<dbReference type="GO" id="GO:0008236">
    <property type="term" value="F:serine-type peptidase activity"/>
    <property type="evidence" value="ECO:0007669"/>
    <property type="project" value="UniProtKB-KW"/>
</dbReference>
<dbReference type="Gene3D" id="6.20.330.10">
    <property type="match status" value="1"/>
</dbReference>
<dbReference type="Gene3D" id="3.90.226.10">
    <property type="entry name" value="2-enoyl-CoA Hydratase, Chain A, domain 1"/>
    <property type="match status" value="3"/>
</dbReference>
<evidence type="ECO:0000256" key="3">
    <source>
        <dbReference type="ARBA" id="ARBA00022670"/>
    </source>
</evidence>
<evidence type="ECO:0000313" key="10">
    <source>
        <dbReference type="EMBL" id="RDD82071.1"/>
    </source>
</evidence>
<keyword evidence="8" id="KW-0812">Transmembrane</keyword>
<dbReference type="AlphaFoldDB" id="A0A369UNG2"/>
<evidence type="ECO:0000256" key="4">
    <source>
        <dbReference type="ARBA" id="ARBA00022801"/>
    </source>
</evidence>
<dbReference type="Proteomes" id="UP000253782">
    <property type="component" value="Unassembled WGS sequence"/>
</dbReference>
<reference evidence="10 11" key="1">
    <citation type="submission" date="2018-07" db="EMBL/GenBank/DDBJ databases">
        <title>Dyella tabacisoli L4-6T, whole genome shotgun sequence.</title>
        <authorList>
            <person name="Zhou X.-K."/>
            <person name="Li W.-J."/>
            <person name="Duan Y.-Q."/>
        </authorList>
    </citation>
    <scope>NUCLEOTIDE SEQUENCE [LARGE SCALE GENOMIC DNA]</scope>
    <source>
        <strain evidence="10 11">L4-6</strain>
    </source>
</reference>
<dbReference type="NCBIfam" id="TIGR00705">
    <property type="entry name" value="SppA_67K"/>
    <property type="match status" value="1"/>
</dbReference>
<dbReference type="InterPro" id="IPR047272">
    <property type="entry name" value="S49_SppA_C"/>
</dbReference>
<evidence type="ECO:0000256" key="5">
    <source>
        <dbReference type="ARBA" id="ARBA00022825"/>
    </source>
</evidence>